<proteinExistence type="predicted"/>
<dbReference type="SUPFAM" id="SSF56300">
    <property type="entry name" value="Metallo-dependent phosphatases"/>
    <property type="match status" value="1"/>
</dbReference>
<feature type="region of interest" description="Disordered" evidence="1">
    <location>
        <begin position="261"/>
        <end position="299"/>
    </location>
</feature>
<gene>
    <name evidence="2" type="ORF">JMJ55_23525</name>
</gene>
<feature type="compositionally biased region" description="Polar residues" evidence="1">
    <location>
        <begin position="289"/>
        <end position="299"/>
    </location>
</feature>
<reference evidence="2 3" key="1">
    <citation type="submission" date="2021-01" db="EMBL/GenBank/DDBJ databases">
        <title>Belnapia mucosa sp. nov. and Belnapia arida sp. nov., isolated from the Tabernas Desert (Almeria, Spain).</title>
        <authorList>
            <person name="Molina-Menor E."/>
            <person name="Vidal-Verdu A."/>
            <person name="Calonge A."/>
            <person name="Satari L."/>
            <person name="Pereto Magraner J."/>
            <person name="Porcar Miralles M."/>
        </authorList>
    </citation>
    <scope>NUCLEOTIDE SEQUENCE [LARGE SCALE GENOMIC DNA]</scope>
    <source>
        <strain evidence="2 3">T6</strain>
    </source>
</reference>
<evidence type="ECO:0000313" key="2">
    <source>
        <dbReference type="EMBL" id="MBL6458314.1"/>
    </source>
</evidence>
<sequence>MGRLMDPGEAPLLCFGGPYSNRQALDALLAEAARRGIPPARMLCTGDVVAYCADPAATLDRMIAAGIPTVMGNCEESLAAGGEDCGCGFEEGTACDLLSRGWFAHASRQVTPAQRAWMGALPRRIELRIGGRRLMAIHGGAASINRFLFASAPDAVLAEEIAATGAEGVIAGHSGIPFTRLVGGRLCQDALWHNAGAIGMPAHDGTPRVWFSLLTPEAGGLRIEHHALDYDHAAAARAMRAAGLAEGYAAALEGGIWPSEDVLPPEERAGRGQPLDLRPVLWASPRRQGASTSTSVPAS</sequence>
<accession>A0ABS1VC56</accession>
<name>A0ABS1VC56_9PROT</name>
<comment type="caution">
    <text evidence="2">The sequence shown here is derived from an EMBL/GenBank/DDBJ whole genome shotgun (WGS) entry which is preliminary data.</text>
</comment>
<evidence type="ECO:0000313" key="3">
    <source>
        <dbReference type="Proteomes" id="UP000606490"/>
    </source>
</evidence>
<dbReference type="CDD" id="cd00838">
    <property type="entry name" value="MPP_superfamily"/>
    <property type="match status" value="1"/>
</dbReference>
<dbReference type="EMBL" id="JAEUXJ010000013">
    <property type="protein sequence ID" value="MBL6458314.1"/>
    <property type="molecule type" value="Genomic_DNA"/>
</dbReference>
<keyword evidence="3" id="KW-1185">Reference proteome</keyword>
<dbReference type="RefSeq" id="WP_202828055.1">
    <property type="nucleotide sequence ID" value="NZ_JAEUXJ010000013.1"/>
</dbReference>
<protein>
    <submittedName>
        <fullName evidence="2">Metallophosphoesterase family protein</fullName>
    </submittedName>
</protein>
<organism evidence="2 3">
    <name type="scientific">Belnapia mucosa</name>
    <dbReference type="NCBI Taxonomy" id="2804532"/>
    <lineage>
        <taxon>Bacteria</taxon>
        <taxon>Pseudomonadati</taxon>
        <taxon>Pseudomonadota</taxon>
        <taxon>Alphaproteobacteria</taxon>
        <taxon>Acetobacterales</taxon>
        <taxon>Roseomonadaceae</taxon>
        <taxon>Belnapia</taxon>
    </lineage>
</organism>
<evidence type="ECO:0000256" key="1">
    <source>
        <dbReference type="SAM" id="MobiDB-lite"/>
    </source>
</evidence>
<dbReference type="InterPro" id="IPR029052">
    <property type="entry name" value="Metallo-depent_PP-like"/>
</dbReference>
<dbReference type="Gene3D" id="3.60.21.10">
    <property type="match status" value="1"/>
</dbReference>
<dbReference type="Proteomes" id="UP000606490">
    <property type="component" value="Unassembled WGS sequence"/>
</dbReference>